<accession>A0A9Q0N7V9</accession>
<gene>
    <name evidence="1" type="ORF">Bhyg_00520</name>
</gene>
<proteinExistence type="predicted"/>
<name>A0A9Q0N7V9_9DIPT</name>
<dbReference type="Proteomes" id="UP001151699">
    <property type="component" value="Chromosome A"/>
</dbReference>
<dbReference type="EMBL" id="WJQU01000001">
    <property type="protein sequence ID" value="KAJ6645315.1"/>
    <property type="molecule type" value="Genomic_DNA"/>
</dbReference>
<evidence type="ECO:0000313" key="2">
    <source>
        <dbReference type="Proteomes" id="UP001151699"/>
    </source>
</evidence>
<dbReference type="AlphaFoldDB" id="A0A9Q0N7V9"/>
<keyword evidence="2" id="KW-1185">Reference proteome</keyword>
<organism evidence="1 2">
    <name type="scientific">Pseudolycoriella hygida</name>
    <dbReference type="NCBI Taxonomy" id="35572"/>
    <lineage>
        <taxon>Eukaryota</taxon>
        <taxon>Metazoa</taxon>
        <taxon>Ecdysozoa</taxon>
        <taxon>Arthropoda</taxon>
        <taxon>Hexapoda</taxon>
        <taxon>Insecta</taxon>
        <taxon>Pterygota</taxon>
        <taxon>Neoptera</taxon>
        <taxon>Endopterygota</taxon>
        <taxon>Diptera</taxon>
        <taxon>Nematocera</taxon>
        <taxon>Sciaroidea</taxon>
        <taxon>Sciaridae</taxon>
        <taxon>Pseudolycoriella</taxon>
    </lineage>
</organism>
<reference evidence="1" key="1">
    <citation type="submission" date="2022-07" db="EMBL/GenBank/DDBJ databases">
        <authorList>
            <person name="Trinca V."/>
            <person name="Uliana J.V.C."/>
            <person name="Torres T.T."/>
            <person name="Ward R.J."/>
            <person name="Monesi N."/>
        </authorList>
    </citation>
    <scope>NUCLEOTIDE SEQUENCE</scope>
    <source>
        <strain evidence="1">HSMRA1968</strain>
        <tissue evidence="1">Whole embryos</tissue>
    </source>
</reference>
<evidence type="ECO:0000313" key="1">
    <source>
        <dbReference type="EMBL" id="KAJ6645315.1"/>
    </source>
</evidence>
<sequence length="65" mass="7680">MLFDSAHFIKIRLIFSVDVLYDVVPTEANGFDEVRLQEWLQDNQLHLQKEEHVMFISQGLFGELE</sequence>
<comment type="caution">
    <text evidence="1">The sequence shown here is derived from an EMBL/GenBank/DDBJ whole genome shotgun (WGS) entry which is preliminary data.</text>
</comment>
<protein>
    <submittedName>
        <fullName evidence="1">Uncharacterized protein</fullName>
    </submittedName>
</protein>